<name>A0ACD6B7U7_DANRE</name>
<dbReference type="STRING" id="7955.ENSDARP00000146729"/>
<keyword evidence="2" id="KW-0646">Protease inhibitor</keyword>
<dbReference type="InterPro" id="IPR001820">
    <property type="entry name" value="TIMP"/>
</dbReference>
<gene>
    <name evidence="2 3" type="primary">timp4.1</name>
</gene>
<reference evidence="2" key="1">
    <citation type="submission" date="2025-08" db="UniProtKB">
        <authorList>
            <consortium name="RefSeq"/>
        </authorList>
    </citation>
    <scope>IDENTIFICATION</scope>
    <source>
        <strain evidence="2">Tuebingen</strain>
        <tissue evidence="2">Fibroblasts and whole tissue</tissue>
    </source>
</reference>
<dbReference type="ZFIN" id="ZDB-GENE-100603-1">
    <property type="gene designation" value="timp4.1"/>
</dbReference>
<dbReference type="Gene3D" id="2.40.50.120">
    <property type="match status" value="1"/>
</dbReference>
<protein>
    <submittedName>
        <fullName evidence="2">Metalloproteinase inhibitor 2</fullName>
    </submittedName>
</protein>
<dbReference type="GO" id="GO:0008191">
    <property type="term" value="F:metalloendopeptidase inhibitor activity"/>
    <property type="evidence" value="ECO:0000318"/>
    <property type="project" value="GO_Central"/>
</dbReference>
<evidence type="ECO:0000313" key="2">
    <source>
        <dbReference type="RefSeq" id="XP_005172816.2"/>
    </source>
</evidence>
<dbReference type="InterPro" id="IPR027465">
    <property type="entry name" value="TIMP_C"/>
</dbReference>
<sequence length="230" mass="26313">MMMMMMMMKMCTRECVTAGLLFFMCVCLNQQMLEACSCASAHPQQLFCSADAVLRAEITGEKIRRREDINPMYGLGKIQYEVQVIKVFKGSDRIKDLQHVYTHEMSSMCGIRLNRGQYLLSGSMMSEGFFVTLCDFVEHWDRLSLTQKKNLKYRYQMGCNCTISICTEQPCHPKVKNECILTDWSSLWPFEDGEPVHEYACIRHSDGSCSWHEGGTSVPSEKNTTDISEG</sequence>
<organism evidence="1 2">
    <name type="scientific">Danio rerio</name>
    <name type="common">Zebrafish</name>
    <name type="synonym">Brachydanio rerio</name>
    <dbReference type="NCBI Taxonomy" id="7955"/>
    <lineage>
        <taxon>Eukaryota</taxon>
        <taxon>Metazoa</taxon>
        <taxon>Chordata</taxon>
        <taxon>Craniata</taxon>
        <taxon>Vertebrata</taxon>
        <taxon>Euteleostomi</taxon>
        <taxon>Actinopterygii</taxon>
        <taxon>Neopterygii</taxon>
        <taxon>Teleostei</taxon>
        <taxon>Ostariophysi</taxon>
        <taxon>Cypriniformes</taxon>
        <taxon>Danionidae</taxon>
        <taxon>Danioninae</taxon>
        <taxon>Danio</taxon>
    </lineage>
</organism>
<dbReference type="SUPFAM" id="SSF50242">
    <property type="entry name" value="TIMP-like"/>
    <property type="match status" value="1"/>
</dbReference>
<dbReference type="GO" id="GO:0031012">
    <property type="term" value="C:extracellular matrix"/>
    <property type="evidence" value="ECO:0000318"/>
    <property type="project" value="GO_Central"/>
</dbReference>
<dbReference type="PANTHER" id="PTHR11844">
    <property type="entry name" value="METALLOPROTEASE INHIBITOR"/>
    <property type="match status" value="1"/>
</dbReference>
<dbReference type="OMA" id="CECKIST"/>
<dbReference type="GO" id="GO:0051045">
    <property type="term" value="P:negative regulation of membrane protein ectodomain proteolysis"/>
    <property type="evidence" value="ECO:0000318"/>
    <property type="project" value="GO_Central"/>
</dbReference>
<dbReference type="Proteomes" id="UP000000437">
    <property type="component" value="Chromosome 11"/>
</dbReference>
<keyword evidence="2" id="KW-0483">Metalloprotease inhibitor</keyword>
<keyword evidence="1" id="KW-1185">Reference proteome</keyword>
<dbReference type="GO" id="GO:0009725">
    <property type="term" value="P:response to hormone"/>
    <property type="evidence" value="ECO:0000318"/>
    <property type="project" value="GO_Central"/>
</dbReference>
<dbReference type="CDD" id="cd03585">
    <property type="entry name" value="NTR_TIMP"/>
    <property type="match status" value="1"/>
</dbReference>
<dbReference type="GO" id="GO:0005615">
    <property type="term" value="C:extracellular space"/>
    <property type="evidence" value="ECO:0000318"/>
    <property type="project" value="GO_Central"/>
</dbReference>
<evidence type="ECO:0000313" key="1">
    <source>
        <dbReference type="Proteomes" id="UP000000437"/>
    </source>
</evidence>
<dbReference type="InterPro" id="IPR008993">
    <property type="entry name" value="TIMP-like_OB-fold"/>
</dbReference>
<keyword evidence="2" id="KW-0481">Metalloenzyme inhibitor</keyword>
<dbReference type="GeneTree" id="ENSGT00940000159798"/>
<dbReference type="Bgee" id="ENSDARG00000111805">
    <property type="expression patterns" value="Expressed in zone of skin and 12 other cell types or tissues"/>
</dbReference>
<evidence type="ECO:0000313" key="3">
    <source>
        <dbReference type="ZFIN" id="ZDB-GENE-100603-1"/>
    </source>
</evidence>
<accession>A0ACD6B7U7</accession>
<dbReference type="PaxDb" id="7955-ENSDARP00000105618"/>
<dbReference type="GO" id="GO:0046872">
    <property type="term" value="F:metal ion binding"/>
    <property type="evidence" value="ECO:0007669"/>
    <property type="project" value="UniProtKB-KW"/>
</dbReference>
<dbReference type="PROSITE" id="PS50189">
    <property type="entry name" value="NTR"/>
    <property type="match status" value="1"/>
</dbReference>
<dbReference type="SMART" id="SM00206">
    <property type="entry name" value="NTR"/>
    <property type="match status" value="1"/>
</dbReference>
<dbReference type="AGR" id="ZFIN:ZDB-GENE-100603-1"/>
<dbReference type="KEGG" id="dre:101882922"/>
<dbReference type="Pfam" id="PF00965">
    <property type="entry name" value="TIMP"/>
    <property type="match status" value="1"/>
</dbReference>
<proteinExistence type="predicted"/>
<dbReference type="PANTHER" id="PTHR11844:SF26">
    <property type="entry name" value="METALLOPROTEINASE INHIBITOR 4"/>
    <property type="match status" value="1"/>
</dbReference>
<dbReference type="InterPro" id="IPR001134">
    <property type="entry name" value="Netrin_domain"/>
</dbReference>
<dbReference type="OrthoDB" id="6041373at2759"/>
<dbReference type="CTD" id="101882922"/>
<dbReference type="RefSeq" id="XP_005172816.2">
    <property type="nucleotide sequence ID" value="XM_005172759.6"/>
</dbReference>
<dbReference type="Gene3D" id="3.90.370.10">
    <property type="entry name" value="Tissue inhibitor of metalloproteinase-1. Chain B, domain 1"/>
    <property type="match status" value="1"/>
</dbReference>
<dbReference type="GO" id="GO:0034097">
    <property type="term" value="P:response to cytokine"/>
    <property type="evidence" value="ECO:0000318"/>
    <property type="project" value="GO_Central"/>
</dbReference>